<dbReference type="SUPFAM" id="SSF52821">
    <property type="entry name" value="Rhodanese/Cell cycle control phosphatase"/>
    <property type="match status" value="1"/>
</dbReference>
<proteinExistence type="predicted"/>
<dbReference type="Pfam" id="PF00581">
    <property type="entry name" value="Rhodanese"/>
    <property type="match status" value="1"/>
</dbReference>
<reference evidence="2" key="1">
    <citation type="submission" date="2020-01" db="EMBL/GenBank/DDBJ databases">
        <authorList>
            <person name="Meier V. D."/>
            <person name="Meier V D."/>
        </authorList>
    </citation>
    <scope>NUCLEOTIDE SEQUENCE</scope>
    <source>
        <strain evidence="2">HLG_WM_MAG_09</strain>
    </source>
</reference>
<dbReference type="AlphaFoldDB" id="A0A6S6UEL7"/>
<sequence>MQTQTPQEIASLLKNAPPHSLQLVDVREPWEYDIVHIEGSLLTPLSQLQQAIETLDTTIPVAVICHHGIRSAHACYFLEKAGFDTINVSGGIDLWARTLDPDMTIY</sequence>
<name>A0A6S6UEL7_9GAMM</name>
<dbReference type="InterPro" id="IPR036873">
    <property type="entry name" value="Rhodanese-like_dom_sf"/>
</dbReference>
<dbReference type="InterPro" id="IPR050229">
    <property type="entry name" value="GlpE_sulfurtransferase"/>
</dbReference>
<feature type="domain" description="Rhodanese" evidence="1">
    <location>
        <begin position="17"/>
        <end position="104"/>
    </location>
</feature>
<gene>
    <name evidence="2" type="ORF">HELGO_WM24721</name>
</gene>
<dbReference type="GO" id="GO:0016740">
    <property type="term" value="F:transferase activity"/>
    <property type="evidence" value="ECO:0007669"/>
    <property type="project" value="UniProtKB-KW"/>
</dbReference>
<evidence type="ECO:0000313" key="2">
    <source>
        <dbReference type="EMBL" id="CAA6830338.1"/>
    </source>
</evidence>
<protein>
    <submittedName>
        <fullName evidence="2">Rhodanese-related sulfurtransferase</fullName>
    </submittedName>
</protein>
<dbReference type="InterPro" id="IPR001763">
    <property type="entry name" value="Rhodanese-like_dom"/>
</dbReference>
<dbReference type="Gene3D" id="3.40.250.10">
    <property type="entry name" value="Rhodanese-like domain"/>
    <property type="match status" value="1"/>
</dbReference>
<dbReference type="SMART" id="SM00450">
    <property type="entry name" value="RHOD"/>
    <property type="match status" value="1"/>
</dbReference>
<dbReference type="PANTHER" id="PTHR43031">
    <property type="entry name" value="FAD-DEPENDENT OXIDOREDUCTASE"/>
    <property type="match status" value="1"/>
</dbReference>
<accession>A0A6S6UEL7</accession>
<dbReference type="PANTHER" id="PTHR43031:SF17">
    <property type="entry name" value="SULFURTRANSFERASE YTWF-RELATED"/>
    <property type="match status" value="1"/>
</dbReference>
<dbReference type="PROSITE" id="PS50206">
    <property type="entry name" value="RHODANESE_3"/>
    <property type="match status" value="1"/>
</dbReference>
<keyword evidence="2" id="KW-0808">Transferase</keyword>
<dbReference type="EMBL" id="CACVAT010000576">
    <property type="protein sequence ID" value="CAA6830338.1"/>
    <property type="molecule type" value="Genomic_DNA"/>
</dbReference>
<organism evidence="2">
    <name type="scientific">uncultured Thiotrichaceae bacterium</name>
    <dbReference type="NCBI Taxonomy" id="298394"/>
    <lineage>
        <taxon>Bacteria</taxon>
        <taxon>Pseudomonadati</taxon>
        <taxon>Pseudomonadota</taxon>
        <taxon>Gammaproteobacteria</taxon>
        <taxon>Thiotrichales</taxon>
        <taxon>Thiotrichaceae</taxon>
        <taxon>environmental samples</taxon>
    </lineage>
</organism>
<evidence type="ECO:0000259" key="1">
    <source>
        <dbReference type="PROSITE" id="PS50206"/>
    </source>
</evidence>